<proteinExistence type="predicted"/>
<dbReference type="AlphaFoldDB" id="A0A2A2L525"/>
<keyword evidence="2" id="KW-1185">Reference proteome</keyword>
<name>A0A2A2L525_9BILA</name>
<protein>
    <submittedName>
        <fullName evidence="1">Uncharacterized protein</fullName>
    </submittedName>
</protein>
<reference evidence="1 2" key="1">
    <citation type="journal article" date="2017" name="Curr. Biol.">
        <title>Genome architecture and evolution of a unichromosomal asexual nematode.</title>
        <authorList>
            <person name="Fradin H."/>
            <person name="Zegar C."/>
            <person name="Gutwein M."/>
            <person name="Lucas J."/>
            <person name="Kovtun M."/>
            <person name="Corcoran D."/>
            <person name="Baugh L.R."/>
            <person name="Kiontke K."/>
            <person name="Gunsalus K."/>
            <person name="Fitch D.H."/>
            <person name="Piano F."/>
        </authorList>
    </citation>
    <scope>NUCLEOTIDE SEQUENCE [LARGE SCALE GENOMIC DNA]</scope>
    <source>
        <strain evidence="1">PF1309</strain>
    </source>
</reference>
<dbReference type="EMBL" id="LIAE01007184">
    <property type="protein sequence ID" value="PAV81356.1"/>
    <property type="molecule type" value="Genomic_DNA"/>
</dbReference>
<organism evidence="1 2">
    <name type="scientific">Diploscapter pachys</name>
    <dbReference type="NCBI Taxonomy" id="2018661"/>
    <lineage>
        <taxon>Eukaryota</taxon>
        <taxon>Metazoa</taxon>
        <taxon>Ecdysozoa</taxon>
        <taxon>Nematoda</taxon>
        <taxon>Chromadorea</taxon>
        <taxon>Rhabditida</taxon>
        <taxon>Rhabditina</taxon>
        <taxon>Rhabditomorpha</taxon>
        <taxon>Rhabditoidea</taxon>
        <taxon>Rhabditidae</taxon>
        <taxon>Diploscapter</taxon>
    </lineage>
</organism>
<dbReference type="Proteomes" id="UP000218231">
    <property type="component" value="Unassembled WGS sequence"/>
</dbReference>
<evidence type="ECO:0000313" key="1">
    <source>
        <dbReference type="EMBL" id="PAV81356.1"/>
    </source>
</evidence>
<comment type="caution">
    <text evidence="1">The sequence shown here is derived from an EMBL/GenBank/DDBJ whole genome shotgun (WGS) entry which is preliminary data.</text>
</comment>
<accession>A0A2A2L525</accession>
<sequence length="96" mass="10577">MYSLAALQYALICAYLFGENAALSIRVFLDPFEGLQSLQSLANHSPRASLEVVWAHATTQFSAVDHLQSAHSCNMHIVLVLLFSRSNVFLPTGARK</sequence>
<evidence type="ECO:0000313" key="2">
    <source>
        <dbReference type="Proteomes" id="UP000218231"/>
    </source>
</evidence>
<gene>
    <name evidence="1" type="ORF">WR25_09338</name>
</gene>